<dbReference type="Gene3D" id="3.40.960.10">
    <property type="entry name" value="VSR Endonuclease"/>
    <property type="match status" value="1"/>
</dbReference>
<dbReference type="AlphaFoldDB" id="A0A8J2V6R2"/>
<accession>A0A8J2V6R2</accession>
<protein>
    <recommendedName>
        <fullName evidence="1">DUF559 domain-containing protein</fullName>
    </recommendedName>
</protein>
<name>A0A8J2V6R2_9PROT</name>
<keyword evidence="3" id="KW-1185">Reference proteome</keyword>
<dbReference type="EMBL" id="BMGH01000001">
    <property type="protein sequence ID" value="GGD17248.1"/>
    <property type="molecule type" value="Genomic_DNA"/>
</dbReference>
<reference evidence="2" key="2">
    <citation type="submission" date="2020-09" db="EMBL/GenBank/DDBJ databases">
        <authorList>
            <person name="Sun Q."/>
            <person name="Zhou Y."/>
        </authorList>
    </citation>
    <scope>NUCLEOTIDE SEQUENCE</scope>
    <source>
        <strain evidence="2">CGMCC 1.12921</strain>
    </source>
</reference>
<dbReference type="Pfam" id="PF04480">
    <property type="entry name" value="DUF559"/>
    <property type="match status" value="1"/>
</dbReference>
<gene>
    <name evidence="2" type="ORF">GCM10011342_27580</name>
</gene>
<dbReference type="InterPro" id="IPR007569">
    <property type="entry name" value="DUF559"/>
</dbReference>
<dbReference type="InterPro" id="IPR047216">
    <property type="entry name" value="Endonuclease_DUF559_bact"/>
</dbReference>
<evidence type="ECO:0000313" key="2">
    <source>
        <dbReference type="EMBL" id="GGD17248.1"/>
    </source>
</evidence>
<comment type="caution">
    <text evidence="2">The sequence shown here is derived from an EMBL/GenBank/DDBJ whole genome shotgun (WGS) entry which is preliminary data.</text>
</comment>
<dbReference type="CDD" id="cd01038">
    <property type="entry name" value="Endonuclease_DUF559"/>
    <property type="match status" value="1"/>
</dbReference>
<dbReference type="PANTHER" id="PTHR38590">
    <property type="entry name" value="BLL0828 PROTEIN"/>
    <property type="match status" value="1"/>
</dbReference>
<evidence type="ECO:0000313" key="3">
    <source>
        <dbReference type="Proteomes" id="UP000613582"/>
    </source>
</evidence>
<dbReference type="SUPFAM" id="SSF52980">
    <property type="entry name" value="Restriction endonuclease-like"/>
    <property type="match status" value="1"/>
</dbReference>
<proteinExistence type="predicted"/>
<sequence>MPTGPYYADFLCVEAKLIIELDGSQHGTPEARSYDAQRTAFLESEGYYVIRFWNDHVLTNMDGAIRVIMDALGKQSDFRK</sequence>
<dbReference type="Proteomes" id="UP000613582">
    <property type="component" value="Unassembled WGS sequence"/>
</dbReference>
<evidence type="ECO:0000259" key="1">
    <source>
        <dbReference type="Pfam" id="PF04480"/>
    </source>
</evidence>
<reference evidence="2" key="1">
    <citation type="journal article" date="2014" name="Int. J. Syst. Evol. Microbiol.">
        <title>Complete genome sequence of Corynebacterium casei LMG S-19264T (=DSM 44701T), isolated from a smear-ripened cheese.</title>
        <authorList>
            <consortium name="US DOE Joint Genome Institute (JGI-PGF)"/>
            <person name="Walter F."/>
            <person name="Albersmeier A."/>
            <person name="Kalinowski J."/>
            <person name="Ruckert C."/>
        </authorList>
    </citation>
    <scope>NUCLEOTIDE SEQUENCE</scope>
    <source>
        <strain evidence="2">CGMCC 1.12921</strain>
    </source>
</reference>
<organism evidence="2 3">
    <name type="scientific">Aquisalinus flavus</name>
    <dbReference type="NCBI Taxonomy" id="1526572"/>
    <lineage>
        <taxon>Bacteria</taxon>
        <taxon>Pseudomonadati</taxon>
        <taxon>Pseudomonadota</taxon>
        <taxon>Alphaproteobacteria</taxon>
        <taxon>Parvularculales</taxon>
        <taxon>Parvularculaceae</taxon>
        <taxon>Aquisalinus</taxon>
    </lineage>
</organism>
<feature type="domain" description="DUF559" evidence="1">
    <location>
        <begin position="2"/>
        <end position="72"/>
    </location>
</feature>
<dbReference type="InterPro" id="IPR011335">
    <property type="entry name" value="Restrct_endonuc-II-like"/>
</dbReference>
<dbReference type="PANTHER" id="PTHR38590:SF1">
    <property type="entry name" value="BLL0828 PROTEIN"/>
    <property type="match status" value="1"/>
</dbReference>